<dbReference type="GO" id="GO:0016874">
    <property type="term" value="F:ligase activity"/>
    <property type="evidence" value="ECO:0007669"/>
    <property type="project" value="UniProtKB-KW"/>
</dbReference>
<dbReference type="RefSeq" id="WP_084370873.1">
    <property type="nucleotide sequence ID" value="NZ_FWYF01000001.1"/>
</dbReference>
<evidence type="ECO:0000313" key="3">
    <source>
        <dbReference type="Proteomes" id="UP000192472"/>
    </source>
</evidence>
<protein>
    <submittedName>
        <fullName evidence="2">Phenylacetate-CoA ligase</fullName>
    </submittedName>
</protein>
<keyword evidence="2" id="KW-0436">Ligase</keyword>
<proteinExistence type="predicted"/>
<gene>
    <name evidence="2" type="ORF">SAMN04488029_0536</name>
</gene>
<dbReference type="EMBL" id="FWYF01000001">
    <property type="protein sequence ID" value="SMD32194.1"/>
    <property type="molecule type" value="Genomic_DNA"/>
</dbReference>
<name>A0A1W2G6Q4_REIFA</name>
<dbReference type="Proteomes" id="UP000192472">
    <property type="component" value="Unassembled WGS sequence"/>
</dbReference>
<dbReference type="PANTHER" id="PTHR43845:SF1">
    <property type="entry name" value="BLR5969 PROTEIN"/>
    <property type="match status" value="1"/>
</dbReference>
<evidence type="ECO:0000313" key="2">
    <source>
        <dbReference type="EMBL" id="SMD32194.1"/>
    </source>
</evidence>
<dbReference type="InterPro" id="IPR042099">
    <property type="entry name" value="ANL_N_sf"/>
</dbReference>
<keyword evidence="3" id="KW-1185">Reference proteome</keyword>
<dbReference type="OrthoDB" id="580775at2"/>
<dbReference type="Pfam" id="PF00501">
    <property type="entry name" value="AMP-binding"/>
    <property type="match status" value="1"/>
</dbReference>
<dbReference type="PANTHER" id="PTHR43845">
    <property type="entry name" value="BLR5969 PROTEIN"/>
    <property type="match status" value="1"/>
</dbReference>
<dbReference type="AlphaFoldDB" id="A0A1W2G6Q4"/>
<dbReference type="STRING" id="692418.SAMN04488029_0536"/>
<reference evidence="2 3" key="1">
    <citation type="submission" date="2017-04" db="EMBL/GenBank/DDBJ databases">
        <authorList>
            <person name="Afonso C.L."/>
            <person name="Miller P.J."/>
            <person name="Scott M.A."/>
            <person name="Spackman E."/>
            <person name="Goraichik I."/>
            <person name="Dimitrov K.M."/>
            <person name="Suarez D.L."/>
            <person name="Swayne D.E."/>
        </authorList>
    </citation>
    <scope>NUCLEOTIDE SEQUENCE [LARGE SCALE GENOMIC DNA]</scope>
    <source>
        <strain evidence="2 3">DSM 26133</strain>
    </source>
</reference>
<dbReference type="Gene3D" id="3.40.50.12780">
    <property type="entry name" value="N-terminal domain of ligase-like"/>
    <property type="match status" value="1"/>
</dbReference>
<evidence type="ECO:0000259" key="1">
    <source>
        <dbReference type="Pfam" id="PF00501"/>
    </source>
</evidence>
<sequence length="428" mass="47490">MSENNPQDFESKDVIHQLQQVEWQKHIKYIADNSSFYQELLAQNKIDSKSLWVMESLPKIPFTTKADLEAKNEQFRCVDQKQIVEYVTTSGTLGEPITLALTKQDLERLAHNEAQSLSLCGITEDDTILITTTLDKRFMAGMAYYMGATKIGAAVIRSGIGDLHFQLDNIKRYQPTTLIAVPSFALKLGQFLQDQGIDPSQTGIKKIICIGEAIRSSGLEANTLHQKIQTTWQCPLFSTYASTEMATAFTECKYGQGGHLLPELMILEIVDEHGEKVADGELGEVVATPLGVEGMPLLRYKTGDMARLHTAPCACGRITPRLGPIEGRKGQLIKLKGTSIYPQQIESALHDANYQNPYVIEATTLSIGTDHLVISVTDDTNLEALSQILTEKLRVKPELYGADVSTILAKIRAHNSRKPVRFIDLRQG</sequence>
<feature type="domain" description="AMP-dependent synthetase/ligase" evidence="1">
    <location>
        <begin position="26"/>
        <end position="286"/>
    </location>
</feature>
<dbReference type="InterPro" id="IPR000873">
    <property type="entry name" value="AMP-dep_synth/lig_dom"/>
</dbReference>
<organism evidence="2 3">
    <name type="scientific">Reichenbachiella faecimaris</name>
    <dbReference type="NCBI Taxonomy" id="692418"/>
    <lineage>
        <taxon>Bacteria</taxon>
        <taxon>Pseudomonadati</taxon>
        <taxon>Bacteroidota</taxon>
        <taxon>Cytophagia</taxon>
        <taxon>Cytophagales</taxon>
        <taxon>Reichenbachiellaceae</taxon>
        <taxon>Reichenbachiella</taxon>
    </lineage>
</organism>
<dbReference type="SUPFAM" id="SSF56801">
    <property type="entry name" value="Acetyl-CoA synthetase-like"/>
    <property type="match status" value="1"/>
</dbReference>
<accession>A0A1W2G6Q4</accession>